<comment type="caution">
    <text evidence="1">The sequence shown here is derived from an EMBL/GenBank/DDBJ whole genome shotgun (WGS) entry which is preliminary data.</text>
</comment>
<protein>
    <recommendedName>
        <fullName evidence="3">Excreted virulence factor EspC (Type VII ESX diderm)</fullName>
    </recommendedName>
</protein>
<keyword evidence="2" id="KW-1185">Reference proteome</keyword>
<evidence type="ECO:0000313" key="2">
    <source>
        <dbReference type="Proteomes" id="UP000316628"/>
    </source>
</evidence>
<sequence length="125" mass="13137">MPDEKSGRGYVVAPEELNALLKTLGEVADAVRELLASAERLGRRPPLLGTSPFALVLADRLRATAGEVGLTGELGTAERHLRDYHRSLISALSGYVDLDETVSATLGTAKTVLDTAADGAGRLLP</sequence>
<dbReference type="OrthoDB" id="3688895at2"/>
<name>A0A543JR26_9PSEU</name>
<gene>
    <name evidence="1" type="ORF">FHX81_7771</name>
</gene>
<dbReference type="AlphaFoldDB" id="A0A543JR26"/>
<evidence type="ECO:0008006" key="3">
    <source>
        <dbReference type="Google" id="ProtNLM"/>
    </source>
</evidence>
<dbReference type="Proteomes" id="UP000316628">
    <property type="component" value="Unassembled WGS sequence"/>
</dbReference>
<evidence type="ECO:0000313" key="1">
    <source>
        <dbReference type="EMBL" id="TQM85292.1"/>
    </source>
</evidence>
<organism evidence="1 2">
    <name type="scientific">Saccharothrix saharensis</name>
    <dbReference type="NCBI Taxonomy" id="571190"/>
    <lineage>
        <taxon>Bacteria</taxon>
        <taxon>Bacillati</taxon>
        <taxon>Actinomycetota</taxon>
        <taxon>Actinomycetes</taxon>
        <taxon>Pseudonocardiales</taxon>
        <taxon>Pseudonocardiaceae</taxon>
        <taxon>Saccharothrix</taxon>
    </lineage>
</organism>
<accession>A0A543JR26</accession>
<reference evidence="1 2" key="1">
    <citation type="submission" date="2019-06" db="EMBL/GenBank/DDBJ databases">
        <title>Sequencing the genomes of 1000 actinobacteria strains.</title>
        <authorList>
            <person name="Klenk H.-P."/>
        </authorList>
    </citation>
    <scope>NUCLEOTIDE SEQUENCE [LARGE SCALE GENOMIC DNA]</scope>
    <source>
        <strain evidence="1 2">DSM 45456</strain>
    </source>
</reference>
<dbReference type="EMBL" id="VFPP01000001">
    <property type="protein sequence ID" value="TQM85292.1"/>
    <property type="molecule type" value="Genomic_DNA"/>
</dbReference>
<dbReference type="RefSeq" id="WP_141983350.1">
    <property type="nucleotide sequence ID" value="NZ_VFPP01000001.1"/>
</dbReference>
<proteinExistence type="predicted"/>